<evidence type="ECO:0000313" key="1">
    <source>
        <dbReference type="EMBL" id="CAD8162217.1"/>
    </source>
</evidence>
<keyword evidence="2" id="KW-1185">Reference proteome</keyword>
<comment type="caution">
    <text evidence="1">The sequence shown here is derived from an EMBL/GenBank/DDBJ whole genome shotgun (WGS) entry which is preliminary data.</text>
</comment>
<proteinExistence type="predicted"/>
<reference evidence="1" key="1">
    <citation type="submission" date="2021-01" db="EMBL/GenBank/DDBJ databases">
        <authorList>
            <consortium name="Genoscope - CEA"/>
            <person name="William W."/>
        </authorList>
    </citation>
    <scope>NUCLEOTIDE SEQUENCE</scope>
</reference>
<organism evidence="1 2">
    <name type="scientific">Paramecium octaurelia</name>
    <dbReference type="NCBI Taxonomy" id="43137"/>
    <lineage>
        <taxon>Eukaryota</taxon>
        <taxon>Sar</taxon>
        <taxon>Alveolata</taxon>
        <taxon>Ciliophora</taxon>
        <taxon>Intramacronucleata</taxon>
        <taxon>Oligohymenophorea</taxon>
        <taxon>Peniculida</taxon>
        <taxon>Parameciidae</taxon>
        <taxon>Paramecium</taxon>
    </lineage>
</organism>
<dbReference type="OMA" id="QFMYQYF"/>
<dbReference type="OrthoDB" id="10464324at2759"/>
<gene>
    <name evidence="1" type="ORF">POCTA_138.1.T0410134</name>
</gene>
<accession>A0A8S1UDJ1</accession>
<dbReference type="Proteomes" id="UP000683925">
    <property type="component" value="Unassembled WGS sequence"/>
</dbReference>
<name>A0A8S1UDJ1_PAROT</name>
<dbReference type="EMBL" id="CAJJDP010000041">
    <property type="protein sequence ID" value="CAD8162217.1"/>
    <property type="molecule type" value="Genomic_DNA"/>
</dbReference>
<evidence type="ECO:0000313" key="2">
    <source>
        <dbReference type="Proteomes" id="UP000683925"/>
    </source>
</evidence>
<dbReference type="AlphaFoldDB" id="A0A8S1UDJ1"/>
<protein>
    <submittedName>
        <fullName evidence="1">Uncharacterized protein</fullName>
    </submittedName>
</protein>
<sequence>MEQFMYQYFTMSNIVKIDRIMRPKMSKNLHAQTQNTLDGGGGNKTFLKYYPLIEAYPVLITNPIFFQQGDVLITLVPSKRVFSDKSFDNYFMACFGIGTVSPVRVASLTITSPRISRQSQFNWRCSSIMNQSPTTNSLPSIILLSISQTFYLIFANFQSYILDFLMRKQLIKQAKKEQEIKTIENMRKPKIQMKLINTFNNPQEN</sequence>